<protein>
    <recommendedName>
        <fullName evidence="2">non-specific serine/threonine protein kinase</fullName>
        <ecNumber evidence="2">2.7.11.1</ecNumber>
    </recommendedName>
</protein>
<evidence type="ECO:0000256" key="11">
    <source>
        <dbReference type="ARBA" id="ARBA00022741"/>
    </source>
</evidence>
<comment type="subcellular location">
    <subcellularLocation>
        <location evidence="1">Cell membrane</location>
        <topology evidence="1">Single-pass type I membrane protein</topology>
    </subcellularLocation>
</comment>
<dbReference type="Pfam" id="PF13855">
    <property type="entry name" value="LRR_8"/>
    <property type="match status" value="1"/>
</dbReference>
<evidence type="ECO:0000313" key="22">
    <source>
        <dbReference type="EMBL" id="CAL4950287.1"/>
    </source>
</evidence>
<keyword evidence="11" id="KW-0547">Nucleotide-binding</keyword>
<dbReference type="SUPFAM" id="SSF56112">
    <property type="entry name" value="Protein kinase-like (PK-like)"/>
    <property type="match status" value="1"/>
</dbReference>
<sequence>MVSPGLMVTFFFTMAAMAAAALDLDDLRLLEQFKAALPNDTALAGWNSGNGVCSFPGVDCKNGRVTSVSLIGVKLNASSVASTLLHLSSVEAITVRDANISGELSALSQVECGEKLSLLDLSGNYISGEVPAFINCSGLEYLDLSGNLVSGSIAVGVLSGCGSLRSLNLSGNHLVGAFPTDIAHLTSLTALNLSSNNFSGEIPGKAFVNLSKLKTLSLSFNYFNGSIPGVVTMFPELETLELGSNLLSGTIPATLCSSNTSSKLQVLYLQNNYITGGIPEAISNCAGLVSLDLSLNYINGQIPSSIGMLTGLRDMVLWQNALEGEIPAALSRMLALEKLILDYNALSGNIPSSLANCTELKWVSLASNRLSGPLPAWFSRFMEPQILPAQLGYLRNDELREYQCHGKGSLLDLTGVRRGDLSRMPSRKACNFTSMYLGMLYPDIKNNFSMIFLDLSFNQLDSEIPKDLGNMYYLLVMNLGHNSLSGEIPDDLGAANHLAVLDLSHNMLEGLIPNSLSTLSLSEINLSNNRLSGMIPQLGSLATFPAISFENNSGLCGFPLPPCKQSVLETQQTKSHKRQVSLVGFTVATFSLLLFALLTCLCQMKRPEAHNNANGALRLQGNLFSIWNFDGGDVYKQIVEATENFDEKYCIGRGGRGSVYEAQLPTGEIFAVKKILKTQDDSLKNEKLFSHEIEALVQIRHRNVVKLYRYCSTDQDKFLIYEYMERGSLSRILMDKNCAVDLDWNKRLNIARDVAHALSYLHHDCSSPVVHRDVTSNNVLIDMQFRACISDFGLAKIMSLGASSCTSKLAGTVGYLAPELAYMVRVTEKCDVYSFGVVILELFMGSHPGDFLSALLSTTKKSTSLKDLLDTRLPLPQGEVAREIFVLFMVALQCLDPNPGTRPTMLSASQKLSAGPTTVDFDYLHTDIMDTGTFVH</sequence>
<proteinExistence type="predicted"/>
<keyword evidence="7" id="KW-0808">Transferase</keyword>
<evidence type="ECO:0000256" key="6">
    <source>
        <dbReference type="ARBA" id="ARBA00022614"/>
    </source>
</evidence>
<keyword evidence="17" id="KW-0325">Glycoprotein</keyword>
<evidence type="ECO:0000256" key="15">
    <source>
        <dbReference type="ARBA" id="ARBA00023136"/>
    </source>
</evidence>
<feature type="signal peptide" evidence="20">
    <location>
        <begin position="1"/>
        <end position="20"/>
    </location>
</feature>
<evidence type="ECO:0000313" key="23">
    <source>
        <dbReference type="Proteomes" id="UP001497457"/>
    </source>
</evidence>
<keyword evidence="8" id="KW-0812">Transmembrane</keyword>
<keyword evidence="9 20" id="KW-0732">Signal</keyword>
<dbReference type="GO" id="GO:0004674">
    <property type="term" value="F:protein serine/threonine kinase activity"/>
    <property type="evidence" value="ECO:0007669"/>
    <property type="project" value="UniProtKB-KW"/>
</dbReference>
<dbReference type="InterPro" id="IPR011009">
    <property type="entry name" value="Kinase-like_dom_sf"/>
</dbReference>
<keyword evidence="13" id="KW-0067">ATP-binding</keyword>
<evidence type="ECO:0000256" key="17">
    <source>
        <dbReference type="ARBA" id="ARBA00023180"/>
    </source>
</evidence>
<dbReference type="InterPro" id="IPR008266">
    <property type="entry name" value="Tyr_kinase_AS"/>
</dbReference>
<evidence type="ECO:0000256" key="5">
    <source>
        <dbReference type="ARBA" id="ARBA00022553"/>
    </source>
</evidence>
<dbReference type="Gene3D" id="1.10.510.10">
    <property type="entry name" value="Transferase(Phosphotransferase) domain 1"/>
    <property type="match status" value="1"/>
</dbReference>
<keyword evidence="14" id="KW-1133">Transmembrane helix</keyword>
<evidence type="ECO:0000256" key="1">
    <source>
        <dbReference type="ARBA" id="ARBA00004251"/>
    </source>
</evidence>
<keyword evidence="12" id="KW-0418">Kinase</keyword>
<dbReference type="InterPro" id="IPR032675">
    <property type="entry name" value="LRR_dom_sf"/>
</dbReference>
<dbReference type="InterPro" id="IPR051420">
    <property type="entry name" value="Ser_Thr_Kinases_DiverseReg"/>
</dbReference>
<evidence type="ECO:0000256" key="9">
    <source>
        <dbReference type="ARBA" id="ARBA00022729"/>
    </source>
</evidence>
<dbReference type="GO" id="GO:0005886">
    <property type="term" value="C:plasma membrane"/>
    <property type="evidence" value="ECO:0007669"/>
    <property type="project" value="UniProtKB-SubCell"/>
</dbReference>
<dbReference type="InterPro" id="IPR000719">
    <property type="entry name" value="Prot_kinase_dom"/>
</dbReference>
<keyword evidence="4" id="KW-0723">Serine/threonine-protein kinase</keyword>
<evidence type="ECO:0000256" key="3">
    <source>
        <dbReference type="ARBA" id="ARBA00022475"/>
    </source>
</evidence>
<keyword evidence="23" id="KW-1185">Reference proteome</keyword>
<dbReference type="SUPFAM" id="SSF52047">
    <property type="entry name" value="RNI-like"/>
    <property type="match status" value="1"/>
</dbReference>
<dbReference type="PROSITE" id="PS00109">
    <property type="entry name" value="PROTEIN_KINASE_TYR"/>
    <property type="match status" value="1"/>
</dbReference>
<comment type="catalytic activity">
    <reaction evidence="19">
        <text>L-seryl-[protein] + ATP = O-phospho-L-seryl-[protein] + ADP + H(+)</text>
        <dbReference type="Rhea" id="RHEA:17989"/>
        <dbReference type="Rhea" id="RHEA-COMP:9863"/>
        <dbReference type="Rhea" id="RHEA-COMP:11604"/>
        <dbReference type="ChEBI" id="CHEBI:15378"/>
        <dbReference type="ChEBI" id="CHEBI:29999"/>
        <dbReference type="ChEBI" id="CHEBI:30616"/>
        <dbReference type="ChEBI" id="CHEBI:83421"/>
        <dbReference type="ChEBI" id="CHEBI:456216"/>
        <dbReference type="EC" id="2.7.11.1"/>
    </reaction>
</comment>
<dbReference type="Gene3D" id="3.80.10.10">
    <property type="entry name" value="Ribonuclease Inhibitor"/>
    <property type="match status" value="3"/>
</dbReference>
<dbReference type="Gene3D" id="3.30.1490.310">
    <property type="match status" value="1"/>
</dbReference>
<feature type="chain" id="PRO_5044759937" description="non-specific serine/threonine protein kinase" evidence="20">
    <location>
        <begin position="21"/>
        <end position="936"/>
    </location>
</feature>
<dbReference type="GO" id="GO:0005524">
    <property type="term" value="F:ATP binding"/>
    <property type="evidence" value="ECO:0007669"/>
    <property type="project" value="UniProtKB-KW"/>
</dbReference>
<dbReference type="PROSITE" id="PS50011">
    <property type="entry name" value="PROTEIN_KINASE_DOM"/>
    <property type="match status" value="1"/>
</dbReference>
<dbReference type="Pfam" id="PF20141">
    <property type="entry name" value="Island"/>
    <property type="match status" value="1"/>
</dbReference>
<evidence type="ECO:0000256" key="8">
    <source>
        <dbReference type="ARBA" id="ARBA00022692"/>
    </source>
</evidence>
<keyword evidence="3" id="KW-1003">Cell membrane</keyword>
<keyword evidence="16" id="KW-0675">Receptor</keyword>
<keyword evidence="10" id="KW-0677">Repeat</keyword>
<evidence type="ECO:0000256" key="20">
    <source>
        <dbReference type="SAM" id="SignalP"/>
    </source>
</evidence>
<accession>A0ABC8Z193</accession>
<dbReference type="InterPro" id="IPR001611">
    <property type="entry name" value="Leu-rich_rpt"/>
</dbReference>
<dbReference type="Pfam" id="PF00069">
    <property type="entry name" value="Pkinase"/>
    <property type="match status" value="1"/>
</dbReference>
<evidence type="ECO:0000256" key="10">
    <source>
        <dbReference type="ARBA" id="ARBA00022737"/>
    </source>
</evidence>
<evidence type="ECO:0000256" key="7">
    <source>
        <dbReference type="ARBA" id="ARBA00022679"/>
    </source>
</evidence>
<evidence type="ECO:0000259" key="21">
    <source>
        <dbReference type="PROSITE" id="PS50011"/>
    </source>
</evidence>
<reference evidence="22 23" key="2">
    <citation type="submission" date="2024-10" db="EMBL/GenBank/DDBJ databases">
        <authorList>
            <person name="Ryan C."/>
        </authorList>
    </citation>
    <scope>NUCLEOTIDE SEQUENCE [LARGE SCALE GENOMIC DNA]</scope>
</reference>
<evidence type="ECO:0000256" key="4">
    <source>
        <dbReference type="ARBA" id="ARBA00022527"/>
    </source>
</evidence>
<dbReference type="InterPro" id="IPR013210">
    <property type="entry name" value="LRR_N_plant-typ"/>
</dbReference>
<dbReference type="Pfam" id="PF08263">
    <property type="entry name" value="LRRNT_2"/>
    <property type="match status" value="1"/>
</dbReference>
<dbReference type="InterPro" id="IPR045381">
    <property type="entry name" value="BRI1_island_dom"/>
</dbReference>
<dbReference type="PANTHER" id="PTHR48005">
    <property type="entry name" value="LEUCINE RICH REPEAT KINASE 2"/>
    <property type="match status" value="1"/>
</dbReference>
<evidence type="ECO:0000256" key="19">
    <source>
        <dbReference type="ARBA" id="ARBA00048679"/>
    </source>
</evidence>
<keyword evidence="6" id="KW-0433">Leucine-rich repeat</keyword>
<evidence type="ECO:0000256" key="13">
    <source>
        <dbReference type="ARBA" id="ARBA00022840"/>
    </source>
</evidence>
<dbReference type="AlphaFoldDB" id="A0ABC8Z193"/>
<dbReference type="FunFam" id="3.30.200.20:FF:000309">
    <property type="entry name" value="Leucine-rich repeat receptor protein kinase MSP1"/>
    <property type="match status" value="1"/>
</dbReference>
<evidence type="ECO:0000256" key="18">
    <source>
        <dbReference type="ARBA" id="ARBA00047899"/>
    </source>
</evidence>
<evidence type="ECO:0000256" key="16">
    <source>
        <dbReference type="ARBA" id="ARBA00023170"/>
    </source>
</evidence>
<name>A0ABC8Z193_9POAL</name>
<dbReference type="Proteomes" id="UP001497457">
    <property type="component" value="Chromosome 17b"/>
</dbReference>
<dbReference type="Gene3D" id="3.30.200.20">
    <property type="entry name" value="Phosphorylase Kinase, domain 1"/>
    <property type="match status" value="1"/>
</dbReference>
<dbReference type="FunFam" id="3.80.10.10:FF:000041">
    <property type="entry name" value="LRR receptor-like serine/threonine-protein kinase ERECTA"/>
    <property type="match status" value="3"/>
</dbReference>
<dbReference type="PANTHER" id="PTHR48005:SF90">
    <property type="entry name" value="OS02G0553000 PROTEIN"/>
    <property type="match status" value="1"/>
</dbReference>
<evidence type="ECO:0000256" key="2">
    <source>
        <dbReference type="ARBA" id="ARBA00012513"/>
    </source>
</evidence>
<dbReference type="SUPFAM" id="SSF52058">
    <property type="entry name" value="L domain-like"/>
    <property type="match status" value="1"/>
</dbReference>
<dbReference type="Pfam" id="PF00560">
    <property type="entry name" value="LRR_1"/>
    <property type="match status" value="8"/>
</dbReference>
<dbReference type="FunFam" id="1.10.510.10:FF:000479">
    <property type="entry name" value="Leucine-rich repeat receptor-like protein kinase"/>
    <property type="match status" value="1"/>
</dbReference>
<feature type="domain" description="Protein kinase" evidence="21">
    <location>
        <begin position="645"/>
        <end position="924"/>
    </location>
</feature>
<keyword evidence="5" id="KW-0597">Phosphoprotein</keyword>
<comment type="catalytic activity">
    <reaction evidence="18">
        <text>L-threonyl-[protein] + ATP = O-phospho-L-threonyl-[protein] + ADP + H(+)</text>
        <dbReference type="Rhea" id="RHEA:46608"/>
        <dbReference type="Rhea" id="RHEA-COMP:11060"/>
        <dbReference type="Rhea" id="RHEA-COMP:11605"/>
        <dbReference type="ChEBI" id="CHEBI:15378"/>
        <dbReference type="ChEBI" id="CHEBI:30013"/>
        <dbReference type="ChEBI" id="CHEBI:30616"/>
        <dbReference type="ChEBI" id="CHEBI:61977"/>
        <dbReference type="ChEBI" id="CHEBI:456216"/>
        <dbReference type="EC" id="2.7.11.1"/>
    </reaction>
</comment>
<reference evidence="23" key="1">
    <citation type="submission" date="2024-06" db="EMBL/GenBank/DDBJ databases">
        <authorList>
            <person name="Ryan C."/>
        </authorList>
    </citation>
    <scope>NUCLEOTIDE SEQUENCE [LARGE SCALE GENOMIC DNA]</scope>
</reference>
<evidence type="ECO:0000256" key="12">
    <source>
        <dbReference type="ARBA" id="ARBA00022777"/>
    </source>
</evidence>
<organism evidence="22 23">
    <name type="scientific">Urochloa decumbens</name>
    <dbReference type="NCBI Taxonomy" id="240449"/>
    <lineage>
        <taxon>Eukaryota</taxon>
        <taxon>Viridiplantae</taxon>
        <taxon>Streptophyta</taxon>
        <taxon>Embryophyta</taxon>
        <taxon>Tracheophyta</taxon>
        <taxon>Spermatophyta</taxon>
        <taxon>Magnoliopsida</taxon>
        <taxon>Liliopsida</taxon>
        <taxon>Poales</taxon>
        <taxon>Poaceae</taxon>
        <taxon>PACMAD clade</taxon>
        <taxon>Panicoideae</taxon>
        <taxon>Panicodae</taxon>
        <taxon>Paniceae</taxon>
        <taxon>Melinidinae</taxon>
        <taxon>Urochloa</taxon>
    </lineage>
</organism>
<dbReference type="EC" id="2.7.11.1" evidence="2"/>
<evidence type="ECO:0000256" key="14">
    <source>
        <dbReference type="ARBA" id="ARBA00022989"/>
    </source>
</evidence>
<gene>
    <name evidence="22" type="ORF">URODEC1_LOCUS38291</name>
</gene>
<keyword evidence="15" id="KW-0472">Membrane</keyword>
<dbReference type="EMBL" id="OZ075127">
    <property type="protein sequence ID" value="CAL4950287.1"/>
    <property type="molecule type" value="Genomic_DNA"/>
</dbReference>